<evidence type="ECO:0000256" key="1">
    <source>
        <dbReference type="ARBA" id="ARBA00006987"/>
    </source>
</evidence>
<comment type="similarity">
    <text evidence="1">Belongs to the UPF0065 (bug) family.</text>
</comment>
<dbReference type="SUPFAM" id="SSF53850">
    <property type="entry name" value="Periplasmic binding protein-like II"/>
    <property type="match status" value="1"/>
</dbReference>
<evidence type="ECO:0000313" key="4">
    <source>
        <dbReference type="Proteomes" id="UP000596827"/>
    </source>
</evidence>
<keyword evidence="4" id="KW-1185">Reference proteome</keyword>
<organism evidence="3 4">
    <name type="scientific">Ramlibacter albus</name>
    <dbReference type="NCBI Taxonomy" id="2079448"/>
    <lineage>
        <taxon>Bacteria</taxon>
        <taxon>Pseudomonadati</taxon>
        <taxon>Pseudomonadota</taxon>
        <taxon>Betaproteobacteria</taxon>
        <taxon>Burkholderiales</taxon>
        <taxon>Comamonadaceae</taxon>
        <taxon>Ramlibacter</taxon>
    </lineage>
</organism>
<dbReference type="RefSeq" id="WP_187085223.1">
    <property type="nucleotide sequence ID" value="NZ_JACORU010000018.1"/>
</dbReference>
<dbReference type="PIRSF" id="PIRSF017082">
    <property type="entry name" value="YflP"/>
    <property type="match status" value="1"/>
</dbReference>
<dbReference type="Pfam" id="PF03401">
    <property type="entry name" value="TctC"/>
    <property type="match status" value="1"/>
</dbReference>
<dbReference type="CDD" id="cd07012">
    <property type="entry name" value="PBP2_Bug_TTT"/>
    <property type="match status" value="1"/>
</dbReference>
<reference evidence="3" key="1">
    <citation type="submission" date="2020-08" db="EMBL/GenBank/DDBJ databases">
        <title>Ramlibacter sp. GTP1 16S ribosomal RNA gene genome sequencing and assembly.</title>
        <authorList>
            <person name="Kang M."/>
        </authorList>
    </citation>
    <scope>NUCLEOTIDE SEQUENCE</scope>
    <source>
        <strain evidence="3">GTP1</strain>
    </source>
</reference>
<dbReference type="Gene3D" id="3.40.190.10">
    <property type="entry name" value="Periplasmic binding protein-like II"/>
    <property type="match status" value="1"/>
</dbReference>
<name>A0A923S5B8_9BURK</name>
<dbReference type="PANTHER" id="PTHR42928">
    <property type="entry name" value="TRICARBOXYLATE-BINDING PROTEIN"/>
    <property type="match status" value="1"/>
</dbReference>
<dbReference type="PANTHER" id="PTHR42928:SF5">
    <property type="entry name" value="BLR1237 PROTEIN"/>
    <property type="match status" value="1"/>
</dbReference>
<feature type="signal peptide" evidence="2">
    <location>
        <begin position="1"/>
        <end position="23"/>
    </location>
</feature>
<dbReference type="EMBL" id="JACORU010000018">
    <property type="protein sequence ID" value="MBC5768454.1"/>
    <property type="molecule type" value="Genomic_DNA"/>
</dbReference>
<protein>
    <submittedName>
        <fullName evidence="3">Tripartite tricarboxylate transporter substrate binding protein</fullName>
    </submittedName>
</protein>
<evidence type="ECO:0000313" key="3">
    <source>
        <dbReference type="EMBL" id="MBC5768454.1"/>
    </source>
</evidence>
<accession>A0A923S5B8</accession>
<sequence length="321" mass="33780">MRALFTRWLPALACTALCAMALANDYPTRPVTAVPAFPPGTPNDFIMRLVGEKFAAEFKQPLIVDNKPGAGGNVAAEAVSRAAPDGYTLLATVDTVVTANPSLYKTNFSADTDLAPVLYLANAAQTLVCNPSVPVKSVGDLVALARAQRMSYASGGHGVPGHLAAELFAAATGVQMTHVPYRGPGPAAQDVMAGVVPCGFLATAVVMPHVKAGKLQALAVTSARRSPIAPDVPTMAEAGIANYEVSFGEVLLAPKGTPPQVIRQLNTAIGRVLQQPDVREKMLAADLEFVPNTPEQAAARLKQERQRWKQVIERLGLRADG</sequence>
<gene>
    <name evidence="3" type="ORF">H8R02_28600</name>
</gene>
<feature type="chain" id="PRO_5036793137" evidence="2">
    <location>
        <begin position="24"/>
        <end position="321"/>
    </location>
</feature>
<evidence type="ECO:0000256" key="2">
    <source>
        <dbReference type="SAM" id="SignalP"/>
    </source>
</evidence>
<dbReference type="Proteomes" id="UP000596827">
    <property type="component" value="Unassembled WGS sequence"/>
</dbReference>
<dbReference type="InterPro" id="IPR005064">
    <property type="entry name" value="BUG"/>
</dbReference>
<dbReference type="InterPro" id="IPR042100">
    <property type="entry name" value="Bug_dom1"/>
</dbReference>
<dbReference type="Gene3D" id="3.40.190.150">
    <property type="entry name" value="Bordetella uptake gene, domain 1"/>
    <property type="match status" value="1"/>
</dbReference>
<dbReference type="AlphaFoldDB" id="A0A923S5B8"/>
<keyword evidence="2" id="KW-0732">Signal</keyword>
<proteinExistence type="inferred from homology"/>
<comment type="caution">
    <text evidence="3">The sequence shown here is derived from an EMBL/GenBank/DDBJ whole genome shotgun (WGS) entry which is preliminary data.</text>
</comment>